<evidence type="ECO:0000256" key="1">
    <source>
        <dbReference type="ARBA" id="ARBA00022729"/>
    </source>
</evidence>
<evidence type="ECO:0000313" key="7">
    <source>
        <dbReference type="Proteomes" id="UP000276133"/>
    </source>
</evidence>
<dbReference type="EMBL" id="REGN01001284">
    <property type="protein sequence ID" value="RNA35795.1"/>
    <property type="molecule type" value="Genomic_DNA"/>
</dbReference>
<keyword evidence="4" id="KW-0768">Sushi</keyword>
<evidence type="ECO:0000256" key="3">
    <source>
        <dbReference type="ARBA" id="ARBA00023157"/>
    </source>
</evidence>
<evidence type="ECO:0000259" key="5">
    <source>
        <dbReference type="PROSITE" id="PS50923"/>
    </source>
</evidence>
<keyword evidence="3 4" id="KW-1015">Disulfide bond</keyword>
<dbReference type="STRING" id="10195.A0A3M7SJA5"/>
<feature type="domain" description="Sushi" evidence="5">
    <location>
        <begin position="47"/>
        <end position="105"/>
    </location>
</feature>
<evidence type="ECO:0000256" key="2">
    <source>
        <dbReference type="ARBA" id="ARBA00022737"/>
    </source>
</evidence>
<organism evidence="6 7">
    <name type="scientific">Brachionus plicatilis</name>
    <name type="common">Marine rotifer</name>
    <name type="synonym">Brachionus muelleri</name>
    <dbReference type="NCBI Taxonomy" id="10195"/>
    <lineage>
        <taxon>Eukaryota</taxon>
        <taxon>Metazoa</taxon>
        <taxon>Spiralia</taxon>
        <taxon>Gnathifera</taxon>
        <taxon>Rotifera</taxon>
        <taxon>Eurotatoria</taxon>
        <taxon>Monogononta</taxon>
        <taxon>Pseudotrocha</taxon>
        <taxon>Ploima</taxon>
        <taxon>Brachionidae</taxon>
        <taxon>Brachionus</taxon>
    </lineage>
</organism>
<reference evidence="6 7" key="1">
    <citation type="journal article" date="2018" name="Sci. Rep.">
        <title>Genomic signatures of local adaptation to the degree of environmental predictability in rotifers.</title>
        <authorList>
            <person name="Franch-Gras L."/>
            <person name="Hahn C."/>
            <person name="Garcia-Roger E.M."/>
            <person name="Carmona M.J."/>
            <person name="Serra M."/>
            <person name="Gomez A."/>
        </authorList>
    </citation>
    <scope>NUCLEOTIDE SEQUENCE [LARGE SCALE GENOMIC DNA]</scope>
    <source>
        <strain evidence="6">HYR1</strain>
    </source>
</reference>
<proteinExistence type="predicted"/>
<dbReference type="Proteomes" id="UP000276133">
    <property type="component" value="Unassembled WGS sequence"/>
</dbReference>
<dbReference type="InterPro" id="IPR000436">
    <property type="entry name" value="Sushi_SCR_CCP_dom"/>
</dbReference>
<evidence type="ECO:0000256" key="4">
    <source>
        <dbReference type="PROSITE-ProRule" id="PRU00302"/>
    </source>
</evidence>
<comment type="caution">
    <text evidence="4">Lacks conserved residue(s) required for the propagation of feature annotation.</text>
</comment>
<dbReference type="Gene3D" id="2.10.70.10">
    <property type="entry name" value="Complement Module, domain 1"/>
    <property type="match status" value="3"/>
</dbReference>
<feature type="disulfide bond" evidence="4">
    <location>
        <begin position="358"/>
        <end position="385"/>
    </location>
</feature>
<name>A0A3M7SJA5_BRAPC</name>
<keyword evidence="7" id="KW-1185">Reference proteome</keyword>
<dbReference type="OrthoDB" id="6480633at2759"/>
<evidence type="ECO:0000313" key="6">
    <source>
        <dbReference type="EMBL" id="RNA35795.1"/>
    </source>
</evidence>
<dbReference type="SUPFAM" id="SSF57535">
    <property type="entry name" value="Complement control module/SCR domain"/>
    <property type="match status" value="4"/>
</dbReference>
<dbReference type="InterPro" id="IPR051277">
    <property type="entry name" value="SEZ6_CSMD_C4BPB_Regulators"/>
</dbReference>
<protein>
    <submittedName>
        <fullName evidence="6">von Willebrand factor type EGF and pentraxin domain-containing 1</fullName>
    </submittedName>
</protein>
<feature type="domain" description="Sushi" evidence="5">
    <location>
        <begin position="330"/>
        <end position="387"/>
    </location>
</feature>
<dbReference type="PANTHER" id="PTHR45656">
    <property type="entry name" value="PROTEIN CBR-CLEC-78"/>
    <property type="match status" value="1"/>
</dbReference>
<dbReference type="SMART" id="SM00032">
    <property type="entry name" value="CCP"/>
    <property type="match status" value="4"/>
</dbReference>
<dbReference type="AlphaFoldDB" id="A0A3M7SJA5"/>
<comment type="caution">
    <text evidence="6">The sequence shown here is derived from an EMBL/GenBank/DDBJ whole genome shotgun (WGS) entry which is preliminary data.</text>
</comment>
<accession>A0A3M7SJA5</accession>
<dbReference type="PANTHER" id="PTHR45656:SF4">
    <property type="entry name" value="PROTEIN CBR-CLEC-78"/>
    <property type="match status" value="1"/>
</dbReference>
<keyword evidence="2" id="KW-0677">Repeat</keyword>
<dbReference type="CDD" id="cd00033">
    <property type="entry name" value="CCP"/>
    <property type="match status" value="3"/>
</dbReference>
<dbReference type="Pfam" id="PF00084">
    <property type="entry name" value="Sushi"/>
    <property type="match status" value="3"/>
</dbReference>
<dbReference type="PROSITE" id="PS50923">
    <property type="entry name" value="SUSHI"/>
    <property type="match status" value="2"/>
</dbReference>
<gene>
    <name evidence="6" type="ORF">BpHYR1_001884</name>
</gene>
<keyword evidence="1" id="KW-0732">Signal</keyword>
<sequence length="445" mass="51112">MNAIRLLMSFLLRVKFFYEKYSRNINQSQIVNEYSLKLNKQIFFVAIDCGEPPFVKNSILNYNSTRFNQKVHYSCIDPKFYIEKDDFITCQSDGRWSEPVPNCVEKKCTLDKTEYSKTIYNLFTSNPSINIPFGDSFNYSIESSVKIICSADFTLTEDYNEIFCQLNHENQSVSWNRSPPKCRKENFCPLVSPPVNGVINSDRKQMPHGYPVNTTIELKCLFGFEIKGNNYLTCNETVKRIEERVVYEAKWSLEESGHCEPVSNGIVNDKVCSIDSIEADVFNKTNGKYVLDESVILYSCKSNPLVQYLAKCVNGSFIMQIECDEIVGKNSCLAPPKLLYGYSKYSSTKHGSKVLYQCLNGYELSKGSDELKCINGEWVGSLPICTKEFLILFFIGMNIMTRKFLKCFKIINCVNLDDSKFRDPKANFFSSLQIPFMYKTYSAKV</sequence>
<dbReference type="InterPro" id="IPR035976">
    <property type="entry name" value="Sushi/SCR/CCP_sf"/>
</dbReference>